<keyword evidence="9" id="KW-0762">Sugar transport</keyword>
<dbReference type="SUPFAM" id="SSF161098">
    <property type="entry name" value="MetI-like"/>
    <property type="match status" value="1"/>
</dbReference>
<evidence type="ECO:0000256" key="1">
    <source>
        <dbReference type="ARBA" id="ARBA00004651"/>
    </source>
</evidence>
<evidence type="ECO:0000256" key="3">
    <source>
        <dbReference type="ARBA" id="ARBA00022475"/>
    </source>
</evidence>
<dbReference type="Pfam" id="PF00528">
    <property type="entry name" value="BPD_transp_1"/>
    <property type="match status" value="1"/>
</dbReference>
<evidence type="ECO:0000256" key="2">
    <source>
        <dbReference type="ARBA" id="ARBA00022448"/>
    </source>
</evidence>
<feature type="transmembrane region" description="Helical" evidence="7">
    <location>
        <begin position="206"/>
        <end position="227"/>
    </location>
</feature>
<feature type="transmembrane region" description="Helical" evidence="7">
    <location>
        <begin position="127"/>
        <end position="150"/>
    </location>
</feature>
<protein>
    <submittedName>
        <fullName evidence="9">Multiple sugar transport system permease protein</fullName>
    </submittedName>
</protein>
<evidence type="ECO:0000256" key="4">
    <source>
        <dbReference type="ARBA" id="ARBA00022692"/>
    </source>
</evidence>
<comment type="caution">
    <text evidence="9">The sequence shown here is derived from an EMBL/GenBank/DDBJ whole genome shotgun (WGS) entry which is preliminary data.</text>
</comment>
<dbReference type="GO" id="GO:0005886">
    <property type="term" value="C:plasma membrane"/>
    <property type="evidence" value="ECO:0007669"/>
    <property type="project" value="UniProtKB-SubCell"/>
</dbReference>
<dbReference type="InterPro" id="IPR035906">
    <property type="entry name" value="MetI-like_sf"/>
</dbReference>
<keyword evidence="5 7" id="KW-1133">Transmembrane helix</keyword>
<evidence type="ECO:0000256" key="6">
    <source>
        <dbReference type="ARBA" id="ARBA00023136"/>
    </source>
</evidence>
<keyword evidence="2 7" id="KW-0813">Transport</keyword>
<dbReference type="RefSeq" id="WP_246017079.1">
    <property type="nucleotide sequence ID" value="NZ_QRDZ01000049.1"/>
</dbReference>
<proteinExistence type="inferred from homology"/>
<dbReference type="EMBL" id="QRDZ01000049">
    <property type="protein sequence ID" value="RED54461.1"/>
    <property type="molecule type" value="Genomic_DNA"/>
</dbReference>
<comment type="similarity">
    <text evidence="7">Belongs to the binding-protein-dependent transport system permease family.</text>
</comment>
<dbReference type="CDD" id="cd06261">
    <property type="entry name" value="TM_PBP2"/>
    <property type="match status" value="1"/>
</dbReference>
<sequence length="297" mass="33654">MANIERNGTVSLHMNRRKESGKAVRRMNKTIIYIVLIFLALLSILPFWIMFVNATRSTPEIQSGLSLLPSTHLSTNWKVLLDKSFDPIRGFFNSLIISGCATLLTVYFSSLTAYGLTAYNWRMRQPFFTFIMCVMMIPAQASAIGFYQFMYQLHWTNNFLPLILPAIAAPAVVFFMRQYLLATLSIEMLEAARIDGSGEFRTFNRIVMPIMIPAVATQAIFAFVANWNNLFMPLILLTQKDKYTLPVMVSLLRGDIYKTEFGSIYLGLALTTLPLFVIYFLLSRYIIAGVALGGVKE</sequence>
<dbReference type="PROSITE" id="PS50928">
    <property type="entry name" value="ABC_TM1"/>
    <property type="match status" value="1"/>
</dbReference>
<dbReference type="PANTHER" id="PTHR43744">
    <property type="entry name" value="ABC TRANSPORTER PERMEASE PROTEIN MG189-RELATED-RELATED"/>
    <property type="match status" value="1"/>
</dbReference>
<keyword evidence="10" id="KW-1185">Reference proteome</keyword>
<organism evidence="9 10">
    <name type="scientific">Cohnella phaseoli</name>
    <dbReference type="NCBI Taxonomy" id="456490"/>
    <lineage>
        <taxon>Bacteria</taxon>
        <taxon>Bacillati</taxon>
        <taxon>Bacillota</taxon>
        <taxon>Bacilli</taxon>
        <taxon>Bacillales</taxon>
        <taxon>Paenibacillaceae</taxon>
        <taxon>Cohnella</taxon>
    </lineage>
</organism>
<dbReference type="Gene3D" id="1.10.3720.10">
    <property type="entry name" value="MetI-like"/>
    <property type="match status" value="1"/>
</dbReference>
<dbReference type="GO" id="GO:0055085">
    <property type="term" value="P:transmembrane transport"/>
    <property type="evidence" value="ECO:0007669"/>
    <property type="project" value="InterPro"/>
</dbReference>
<feature type="transmembrane region" description="Helical" evidence="7">
    <location>
        <begin position="262"/>
        <end position="282"/>
    </location>
</feature>
<dbReference type="PANTHER" id="PTHR43744:SF8">
    <property type="entry name" value="SN-GLYCEROL-3-PHOSPHATE TRANSPORT SYSTEM PERMEASE PROTEIN UGPE"/>
    <property type="match status" value="1"/>
</dbReference>
<keyword evidence="4 7" id="KW-0812">Transmembrane</keyword>
<comment type="subcellular location">
    <subcellularLocation>
        <location evidence="1 7">Cell membrane</location>
        <topology evidence="1 7">Multi-pass membrane protein</topology>
    </subcellularLocation>
</comment>
<keyword evidence="3" id="KW-1003">Cell membrane</keyword>
<gene>
    <name evidence="9" type="ORF">DFP98_14926</name>
</gene>
<feature type="transmembrane region" description="Helical" evidence="7">
    <location>
        <begin position="91"/>
        <end position="115"/>
    </location>
</feature>
<feature type="transmembrane region" description="Helical" evidence="7">
    <location>
        <begin position="162"/>
        <end position="186"/>
    </location>
</feature>
<feature type="transmembrane region" description="Helical" evidence="7">
    <location>
        <begin position="31"/>
        <end position="51"/>
    </location>
</feature>
<dbReference type="Proteomes" id="UP000256977">
    <property type="component" value="Unassembled WGS sequence"/>
</dbReference>
<reference evidence="9 10" key="1">
    <citation type="submission" date="2018-07" db="EMBL/GenBank/DDBJ databases">
        <title>Genomic Encyclopedia of Type Strains, Phase III (KMG-III): the genomes of soil and plant-associated and newly described type strains.</title>
        <authorList>
            <person name="Whitman W."/>
        </authorList>
    </citation>
    <scope>NUCLEOTIDE SEQUENCE [LARGE SCALE GENOMIC DNA]</scope>
    <source>
        <strain evidence="9 10">CECT 7287</strain>
    </source>
</reference>
<dbReference type="InterPro" id="IPR000515">
    <property type="entry name" value="MetI-like"/>
</dbReference>
<evidence type="ECO:0000256" key="7">
    <source>
        <dbReference type="RuleBase" id="RU363032"/>
    </source>
</evidence>
<name>A0A3D9HYM5_9BACL</name>
<accession>A0A3D9HYM5</accession>
<evidence type="ECO:0000313" key="9">
    <source>
        <dbReference type="EMBL" id="RED54461.1"/>
    </source>
</evidence>
<evidence type="ECO:0000259" key="8">
    <source>
        <dbReference type="PROSITE" id="PS50928"/>
    </source>
</evidence>
<keyword evidence="6 7" id="KW-0472">Membrane</keyword>
<dbReference type="AlphaFoldDB" id="A0A3D9HYM5"/>
<evidence type="ECO:0000313" key="10">
    <source>
        <dbReference type="Proteomes" id="UP000256977"/>
    </source>
</evidence>
<feature type="domain" description="ABC transmembrane type-1" evidence="8">
    <location>
        <begin position="91"/>
        <end position="282"/>
    </location>
</feature>
<evidence type="ECO:0000256" key="5">
    <source>
        <dbReference type="ARBA" id="ARBA00022989"/>
    </source>
</evidence>